<accession>A0ABV4Q400</accession>
<evidence type="ECO:0000313" key="3">
    <source>
        <dbReference type="Proteomes" id="UP001569963"/>
    </source>
</evidence>
<comment type="caution">
    <text evidence="2">The sequence shown here is derived from an EMBL/GenBank/DDBJ whole genome shotgun (WGS) entry which is preliminary data.</text>
</comment>
<reference evidence="2 3" key="1">
    <citation type="submission" date="2023-11" db="EMBL/GenBank/DDBJ databases">
        <title>Actinomadura monticuli sp. nov., isolated from volcanic ash.</title>
        <authorList>
            <person name="Lee S.D."/>
            <person name="Yang H."/>
            <person name="Kim I.S."/>
        </authorList>
    </citation>
    <scope>NUCLEOTIDE SEQUENCE [LARGE SCALE GENOMIC DNA]</scope>
    <source>
        <strain evidence="2 3">DLS-62</strain>
    </source>
</reference>
<dbReference type="InterPro" id="IPR011335">
    <property type="entry name" value="Restrct_endonuc-II-like"/>
</dbReference>
<dbReference type="InterPro" id="IPR008538">
    <property type="entry name" value="Uma2"/>
</dbReference>
<dbReference type="Gene3D" id="3.90.1570.10">
    <property type="entry name" value="tt1808, chain A"/>
    <property type="match status" value="1"/>
</dbReference>
<dbReference type="PANTHER" id="PTHR35400:SF3">
    <property type="entry name" value="SLL1072 PROTEIN"/>
    <property type="match status" value="1"/>
</dbReference>
<keyword evidence="3" id="KW-1185">Reference proteome</keyword>
<organism evidence="2 3">
    <name type="scientific">Actinomadura monticuli</name>
    <dbReference type="NCBI Taxonomy" id="3097367"/>
    <lineage>
        <taxon>Bacteria</taxon>
        <taxon>Bacillati</taxon>
        <taxon>Actinomycetota</taxon>
        <taxon>Actinomycetes</taxon>
        <taxon>Streptosporangiales</taxon>
        <taxon>Thermomonosporaceae</taxon>
        <taxon>Actinomadura</taxon>
    </lineage>
</organism>
<feature type="domain" description="Putative restriction endonuclease" evidence="1">
    <location>
        <begin position="15"/>
        <end position="189"/>
    </location>
</feature>
<keyword evidence="2" id="KW-0540">Nuclease</keyword>
<dbReference type="EMBL" id="JAXCEI010000001">
    <property type="protein sequence ID" value="MFA1537801.1"/>
    <property type="molecule type" value="Genomic_DNA"/>
</dbReference>
<dbReference type="SUPFAM" id="SSF52980">
    <property type="entry name" value="Restriction endonuclease-like"/>
    <property type="match status" value="1"/>
</dbReference>
<dbReference type="InterPro" id="IPR012296">
    <property type="entry name" value="Nuclease_put_TT1808"/>
</dbReference>
<dbReference type="Proteomes" id="UP001569963">
    <property type="component" value="Unassembled WGS sequence"/>
</dbReference>
<protein>
    <submittedName>
        <fullName evidence="2">Uma2 family endonuclease</fullName>
    </submittedName>
</protein>
<evidence type="ECO:0000259" key="1">
    <source>
        <dbReference type="Pfam" id="PF05685"/>
    </source>
</evidence>
<dbReference type="GO" id="GO:0004519">
    <property type="term" value="F:endonuclease activity"/>
    <property type="evidence" value="ECO:0007669"/>
    <property type="project" value="UniProtKB-KW"/>
</dbReference>
<dbReference type="PANTHER" id="PTHR35400">
    <property type="entry name" value="SLR1083 PROTEIN"/>
    <property type="match status" value="1"/>
</dbReference>
<dbReference type="RefSeq" id="WP_371947130.1">
    <property type="nucleotide sequence ID" value="NZ_JAXCEI010000001.1"/>
</dbReference>
<evidence type="ECO:0000313" key="2">
    <source>
        <dbReference type="EMBL" id="MFA1537801.1"/>
    </source>
</evidence>
<keyword evidence="2" id="KW-0255">Endonuclease</keyword>
<dbReference type="Pfam" id="PF05685">
    <property type="entry name" value="Uma2"/>
    <property type="match status" value="1"/>
</dbReference>
<name>A0ABV4Q400_9ACTN</name>
<proteinExistence type="predicted"/>
<sequence length="205" mass="22821">MTTAEPSPSRHVALEEFLATDPHAFGARYEIVDGLVVHAMAQSPAHDRVVRRLADALERAIDPDGPCREVNSDTAVRLADGGSVDASRRLNVRFPDLMVRDCSEPYDAATVASGALLVVEVTSEGTIDADTTIKRRLYARAGIPTYLIVYFDKDWETISEVEELRLDWSGVRYAPYQVHRDALVLTQPVSLAVTFTDLQRRLPRR</sequence>
<keyword evidence="2" id="KW-0378">Hydrolase</keyword>
<dbReference type="CDD" id="cd06260">
    <property type="entry name" value="DUF820-like"/>
    <property type="match status" value="1"/>
</dbReference>
<gene>
    <name evidence="2" type="ORF">SM611_02565</name>
</gene>